<gene>
    <name evidence="1" type="ORF">Pcatena_00820</name>
</gene>
<reference evidence="2" key="1">
    <citation type="submission" date="2018-11" db="EMBL/GenBank/DDBJ databases">
        <title>Comparative genomics of Parolsenella catena and Libanicoccus massiliensis: Reclassification of Libanicoccus massiliensis as Parolsenella massiliensis comb. nov.</title>
        <authorList>
            <person name="Sakamoto M."/>
            <person name="Ikeyama N."/>
            <person name="Murakami T."/>
            <person name="Mori H."/>
            <person name="Yuki M."/>
            <person name="Ohkuma M."/>
        </authorList>
    </citation>
    <scope>NUCLEOTIDE SEQUENCE [LARGE SCALE GENOMIC DNA]</scope>
    <source>
        <strain evidence="2">JCM 31932</strain>
    </source>
</reference>
<evidence type="ECO:0000313" key="2">
    <source>
        <dbReference type="Proteomes" id="UP000273154"/>
    </source>
</evidence>
<accession>A0A3G9KA40</accession>
<protein>
    <submittedName>
        <fullName evidence="1">Uncharacterized protein</fullName>
    </submittedName>
</protein>
<sequence>MAADGYEAVLTNLFEEDLDTELAWRAHEVGPGSAASFLDSFEQAKDAAVSFPAFMP</sequence>
<dbReference type="Proteomes" id="UP000273154">
    <property type="component" value="Chromosome"/>
</dbReference>
<evidence type="ECO:0000313" key="1">
    <source>
        <dbReference type="EMBL" id="BBH49495.1"/>
    </source>
</evidence>
<dbReference type="GeneID" id="88849728"/>
<organism evidence="1 2">
    <name type="scientific">Parolsenella catena</name>
    <dbReference type="NCBI Taxonomy" id="2003188"/>
    <lineage>
        <taxon>Bacteria</taxon>
        <taxon>Bacillati</taxon>
        <taxon>Actinomycetota</taxon>
        <taxon>Coriobacteriia</taxon>
        <taxon>Coriobacteriales</taxon>
        <taxon>Atopobiaceae</taxon>
        <taxon>Parolsenella</taxon>
    </lineage>
</organism>
<keyword evidence="2" id="KW-1185">Reference proteome</keyword>
<proteinExistence type="predicted"/>
<dbReference type="AlphaFoldDB" id="A0A3G9KA40"/>
<dbReference type="RefSeq" id="WP_172596326.1">
    <property type="nucleotide sequence ID" value="NZ_AP019367.1"/>
</dbReference>
<dbReference type="EMBL" id="AP019367">
    <property type="protein sequence ID" value="BBH49495.1"/>
    <property type="molecule type" value="Genomic_DNA"/>
</dbReference>
<dbReference type="KEGG" id="pcat:Pcatena_00820"/>
<name>A0A3G9KA40_9ACTN</name>